<dbReference type="Pfam" id="PF00078">
    <property type="entry name" value="RVT_1"/>
    <property type="match status" value="1"/>
</dbReference>
<comment type="caution">
    <text evidence="2">The sequence shown here is derived from an EMBL/GenBank/DDBJ whole genome shotgun (WGS) entry which is preliminary data.</text>
</comment>
<organism evidence="2">
    <name type="scientific">marine sediment metagenome</name>
    <dbReference type="NCBI Taxonomy" id="412755"/>
    <lineage>
        <taxon>unclassified sequences</taxon>
        <taxon>metagenomes</taxon>
        <taxon>ecological metagenomes</taxon>
    </lineage>
</organism>
<protein>
    <recommendedName>
        <fullName evidence="1">Reverse transcriptase domain-containing protein</fullName>
    </recommendedName>
</protein>
<feature type="domain" description="Reverse transcriptase" evidence="1">
    <location>
        <begin position="68"/>
        <end position="196"/>
    </location>
</feature>
<name>X0S1J9_9ZZZZ</name>
<dbReference type="InterPro" id="IPR043502">
    <property type="entry name" value="DNA/RNA_pol_sf"/>
</dbReference>
<sequence>MQMLGKLRLITERAKQDRRLKFTSLAHLINEESLAACYRELKRDKACGIDGVTVEAYGTNLESNLRELVRDMKAKKYRPKPVRRVYIPKPGKKEKRPLGIPSVEDKLVQMMLKKILEAIYEQSFLDSSNGFRPRRNCHTAINQLDKVVMTKPVNAIVEVDIRKFFDNVQHYWLLRCIEERVSDPDFLWLMRKFLKA</sequence>
<proteinExistence type="predicted"/>
<dbReference type="EMBL" id="BARS01006471">
    <property type="protein sequence ID" value="GAF69126.1"/>
    <property type="molecule type" value="Genomic_DNA"/>
</dbReference>
<dbReference type="InterPro" id="IPR051083">
    <property type="entry name" value="GrpII_Intron_Splice-Mob/Def"/>
</dbReference>
<dbReference type="PROSITE" id="PS50878">
    <property type="entry name" value="RT_POL"/>
    <property type="match status" value="1"/>
</dbReference>
<accession>X0S1J9</accession>
<dbReference type="PANTHER" id="PTHR34047:SF8">
    <property type="entry name" value="PROTEIN YKFC"/>
    <property type="match status" value="1"/>
</dbReference>
<dbReference type="InterPro" id="IPR000477">
    <property type="entry name" value="RT_dom"/>
</dbReference>
<feature type="non-terminal residue" evidence="2">
    <location>
        <position position="196"/>
    </location>
</feature>
<dbReference type="AlphaFoldDB" id="X0S1J9"/>
<dbReference type="CDD" id="cd01651">
    <property type="entry name" value="RT_G2_intron"/>
    <property type="match status" value="1"/>
</dbReference>
<gene>
    <name evidence="2" type="ORF">S01H1_12590</name>
</gene>
<dbReference type="PANTHER" id="PTHR34047">
    <property type="entry name" value="NUCLEAR INTRON MATURASE 1, MITOCHONDRIAL-RELATED"/>
    <property type="match status" value="1"/>
</dbReference>
<evidence type="ECO:0000259" key="1">
    <source>
        <dbReference type="PROSITE" id="PS50878"/>
    </source>
</evidence>
<dbReference type="SUPFAM" id="SSF56672">
    <property type="entry name" value="DNA/RNA polymerases"/>
    <property type="match status" value="1"/>
</dbReference>
<evidence type="ECO:0000313" key="2">
    <source>
        <dbReference type="EMBL" id="GAF69126.1"/>
    </source>
</evidence>
<reference evidence="2" key="1">
    <citation type="journal article" date="2014" name="Front. Microbiol.">
        <title>High frequency of phylogenetically diverse reductive dehalogenase-homologous genes in deep subseafloor sedimentary metagenomes.</title>
        <authorList>
            <person name="Kawai M."/>
            <person name="Futagami T."/>
            <person name="Toyoda A."/>
            <person name="Takaki Y."/>
            <person name="Nishi S."/>
            <person name="Hori S."/>
            <person name="Arai W."/>
            <person name="Tsubouchi T."/>
            <person name="Morono Y."/>
            <person name="Uchiyama I."/>
            <person name="Ito T."/>
            <person name="Fujiyama A."/>
            <person name="Inagaki F."/>
            <person name="Takami H."/>
        </authorList>
    </citation>
    <scope>NUCLEOTIDE SEQUENCE</scope>
    <source>
        <strain evidence="2">Expedition CK06-06</strain>
    </source>
</reference>